<evidence type="ECO:0000313" key="4">
    <source>
        <dbReference type="Proteomes" id="UP000826195"/>
    </source>
</evidence>
<gene>
    <name evidence="3" type="ORF">KQX54_009691</name>
</gene>
<organism evidence="3 4">
    <name type="scientific">Cotesia glomerata</name>
    <name type="common">Lepidopteran parasitic wasp</name>
    <name type="synonym">Apanteles glomeratus</name>
    <dbReference type="NCBI Taxonomy" id="32391"/>
    <lineage>
        <taxon>Eukaryota</taxon>
        <taxon>Metazoa</taxon>
        <taxon>Ecdysozoa</taxon>
        <taxon>Arthropoda</taxon>
        <taxon>Hexapoda</taxon>
        <taxon>Insecta</taxon>
        <taxon>Pterygota</taxon>
        <taxon>Neoptera</taxon>
        <taxon>Endopterygota</taxon>
        <taxon>Hymenoptera</taxon>
        <taxon>Apocrita</taxon>
        <taxon>Ichneumonoidea</taxon>
        <taxon>Braconidae</taxon>
        <taxon>Microgastrinae</taxon>
        <taxon>Cotesia</taxon>
    </lineage>
</organism>
<reference evidence="3 4" key="1">
    <citation type="journal article" date="2021" name="J. Hered.">
        <title>A chromosome-level genome assembly of the parasitoid wasp, Cotesia glomerata (Hymenoptera: Braconidae).</title>
        <authorList>
            <person name="Pinto B.J."/>
            <person name="Weis J.J."/>
            <person name="Gamble T."/>
            <person name="Ode P.J."/>
            <person name="Paul R."/>
            <person name="Zaspel J.M."/>
        </authorList>
    </citation>
    <scope>NUCLEOTIDE SEQUENCE [LARGE SCALE GENOMIC DNA]</scope>
    <source>
        <strain evidence="3">CgM1</strain>
    </source>
</reference>
<dbReference type="Proteomes" id="UP000826195">
    <property type="component" value="Unassembled WGS sequence"/>
</dbReference>
<keyword evidence="2" id="KW-0472">Membrane</keyword>
<keyword evidence="2" id="KW-0812">Transmembrane</keyword>
<feature type="compositionally biased region" description="Basic and acidic residues" evidence="1">
    <location>
        <begin position="163"/>
        <end position="173"/>
    </location>
</feature>
<feature type="region of interest" description="Disordered" evidence="1">
    <location>
        <begin position="147"/>
        <end position="173"/>
    </location>
</feature>
<evidence type="ECO:0000256" key="2">
    <source>
        <dbReference type="SAM" id="Phobius"/>
    </source>
</evidence>
<keyword evidence="4" id="KW-1185">Reference proteome</keyword>
<feature type="transmembrane region" description="Helical" evidence="2">
    <location>
        <begin position="100"/>
        <end position="124"/>
    </location>
</feature>
<protein>
    <submittedName>
        <fullName evidence="3">Uncharacterized protein</fullName>
    </submittedName>
</protein>
<comment type="caution">
    <text evidence="3">The sequence shown here is derived from an EMBL/GenBank/DDBJ whole genome shotgun (WGS) entry which is preliminary data.</text>
</comment>
<evidence type="ECO:0000313" key="3">
    <source>
        <dbReference type="EMBL" id="KAH0564143.1"/>
    </source>
</evidence>
<dbReference type="EMBL" id="JAHXZJ010000002">
    <property type="protein sequence ID" value="KAH0564143.1"/>
    <property type="molecule type" value="Genomic_DNA"/>
</dbReference>
<accession>A0AAV7J0A8</accession>
<evidence type="ECO:0000256" key="1">
    <source>
        <dbReference type="SAM" id="MobiDB-lite"/>
    </source>
</evidence>
<sequence length="193" mass="21562">MNSFVWIYLGMKTRDTFEAKVTKAVSLKADIGGEETAQKVENNLSEAKVALSESAKRCHDKNELDPAKQFPQTRFKSCLHSKHHGCKLPLLARSIKLEALLLLFLFLLFFLFWLCFVHGSLIFLPIDSTMITTTPGGTVVPTPLNASSHPLSPCRPPSTPDRIPSDSREPYTERDRIGIGSTRACLLPSTYWV</sequence>
<keyword evidence="2" id="KW-1133">Transmembrane helix</keyword>
<dbReference type="AlphaFoldDB" id="A0AAV7J0A8"/>
<name>A0AAV7J0A8_COTGL</name>
<proteinExistence type="predicted"/>